<reference evidence="2 3" key="1">
    <citation type="submission" date="2017-09" db="EMBL/GenBank/DDBJ databases">
        <title>Large-scale bioinformatics analysis of Bacillus genomes uncovers conserved roles of natural products in bacterial physiology.</title>
        <authorList>
            <consortium name="Agbiome Team Llc"/>
            <person name="Bleich R.M."/>
            <person name="Grubbs K.J."/>
            <person name="Santa Maria K.C."/>
            <person name="Allen S.E."/>
            <person name="Farag S."/>
            <person name="Shank E.A."/>
            <person name="Bowers A."/>
        </authorList>
    </citation>
    <scope>NUCLEOTIDE SEQUENCE [LARGE SCALE GENOMIC DNA]</scope>
    <source>
        <strain evidence="2 3">AFS044250</strain>
    </source>
</reference>
<dbReference type="InterPro" id="IPR036291">
    <property type="entry name" value="NAD(P)-bd_dom_sf"/>
</dbReference>
<dbReference type="Proteomes" id="UP000225997">
    <property type="component" value="Unassembled WGS sequence"/>
</dbReference>
<dbReference type="PANTHER" id="PTHR45033:SF3">
    <property type="entry name" value="DEHYDROGENASE, PUTATIVE (AFU_ORTHOLOGUE AFUA_2G13270)-RELATED"/>
    <property type="match status" value="1"/>
</dbReference>
<dbReference type="RefSeq" id="WP_100060732.1">
    <property type="nucleotide sequence ID" value="NZ_NUSQ01000064.1"/>
</dbReference>
<dbReference type="InterPro" id="IPR020843">
    <property type="entry name" value="ER"/>
</dbReference>
<dbReference type="Gene3D" id="3.40.50.720">
    <property type="entry name" value="NAD(P)-binding Rossmann-like Domain"/>
    <property type="match status" value="1"/>
</dbReference>
<dbReference type="Pfam" id="PF00107">
    <property type="entry name" value="ADH_zinc_N"/>
    <property type="match status" value="1"/>
</dbReference>
<dbReference type="Pfam" id="PF08240">
    <property type="entry name" value="ADH_N"/>
    <property type="match status" value="1"/>
</dbReference>
<dbReference type="InterPro" id="IPR011032">
    <property type="entry name" value="GroES-like_sf"/>
</dbReference>
<evidence type="ECO:0000259" key="1">
    <source>
        <dbReference type="SMART" id="SM00829"/>
    </source>
</evidence>
<dbReference type="EMBL" id="NUSQ01000064">
    <property type="protein sequence ID" value="PHD69223.1"/>
    <property type="molecule type" value="Genomic_DNA"/>
</dbReference>
<sequence length="332" mass="36692">MKAIVHQYKTGFDGVEYKLSSERTPNIGEVKVKLKSAGLNHRDLFIMKNRKEMELPLVLGSDGAGIVTEIGNGVSDNILHTEVIINPSIGWELATEVPALPEVLGGPKDGTFAEYVIVPAENVVKKPSYLTWEESGVLSLSALTAYRALFTKGRLKCGEHVLIPGIGGGVAIFAMLFAKAIGAKVSVTSRVENKRELAEKYDADISFNSAENWEESLQGEKVDLIIDSIGPATFLKYFDVLKPNGRIVNFGAGSGDKIELPLRALFYNQIDIMGTSMGSREEFNEMIKFIEKHKIKPIIDKVYPLEEVIRALRRMEQGEQFGNIVLHTKLKI</sequence>
<dbReference type="GO" id="GO:0016491">
    <property type="term" value="F:oxidoreductase activity"/>
    <property type="evidence" value="ECO:0007669"/>
    <property type="project" value="InterPro"/>
</dbReference>
<comment type="caution">
    <text evidence="2">The sequence shown here is derived from an EMBL/GenBank/DDBJ whole genome shotgun (WGS) entry which is preliminary data.</text>
</comment>
<feature type="domain" description="Enoyl reductase (ER)" evidence="1">
    <location>
        <begin position="11"/>
        <end position="326"/>
    </location>
</feature>
<accession>A0A2B5Y8G1</accession>
<organism evidence="2 3">
    <name type="scientific">Bacillus toyonensis</name>
    <dbReference type="NCBI Taxonomy" id="155322"/>
    <lineage>
        <taxon>Bacteria</taxon>
        <taxon>Bacillati</taxon>
        <taxon>Bacillota</taxon>
        <taxon>Bacilli</taxon>
        <taxon>Bacillales</taxon>
        <taxon>Bacillaceae</taxon>
        <taxon>Bacillus</taxon>
        <taxon>Bacillus cereus group</taxon>
    </lineage>
</organism>
<dbReference type="InterPro" id="IPR013149">
    <property type="entry name" value="ADH-like_C"/>
</dbReference>
<dbReference type="AlphaFoldDB" id="A0A2B5Y8G1"/>
<dbReference type="InterPro" id="IPR052711">
    <property type="entry name" value="Zinc_ADH-like"/>
</dbReference>
<dbReference type="InterPro" id="IPR013154">
    <property type="entry name" value="ADH-like_N"/>
</dbReference>
<dbReference type="SUPFAM" id="SSF51735">
    <property type="entry name" value="NAD(P)-binding Rossmann-fold domains"/>
    <property type="match status" value="1"/>
</dbReference>
<dbReference type="Gene3D" id="3.90.180.10">
    <property type="entry name" value="Medium-chain alcohol dehydrogenases, catalytic domain"/>
    <property type="match status" value="1"/>
</dbReference>
<proteinExistence type="predicted"/>
<dbReference type="SMART" id="SM00829">
    <property type="entry name" value="PKS_ER"/>
    <property type="match status" value="1"/>
</dbReference>
<evidence type="ECO:0000313" key="3">
    <source>
        <dbReference type="Proteomes" id="UP000225997"/>
    </source>
</evidence>
<evidence type="ECO:0000313" key="2">
    <source>
        <dbReference type="EMBL" id="PHD69223.1"/>
    </source>
</evidence>
<protein>
    <submittedName>
        <fullName evidence="2">Alcohol dehydrogenase</fullName>
    </submittedName>
</protein>
<name>A0A2B5Y8G1_9BACI</name>
<dbReference type="SUPFAM" id="SSF50129">
    <property type="entry name" value="GroES-like"/>
    <property type="match status" value="1"/>
</dbReference>
<gene>
    <name evidence="2" type="ORF">COF40_16305</name>
</gene>
<dbReference type="PANTHER" id="PTHR45033">
    <property type="match status" value="1"/>
</dbReference>